<feature type="transmembrane region" description="Helical" evidence="4">
    <location>
        <begin position="136"/>
        <end position="155"/>
    </location>
</feature>
<keyword evidence="1" id="KW-0479">Metal-binding</keyword>
<dbReference type="OrthoDB" id="1996975at2"/>
<evidence type="ECO:0000256" key="3">
    <source>
        <dbReference type="ARBA" id="ARBA00022833"/>
    </source>
</evidence>
<keyword evidence="3" id="KW-0862">Zinc</keyword>
<dbReference type="EMBL" id="CP041356">
    <property type="protein sequence ID" value="QDK70194.1"/>
    <property type="molecule type" value="Genomic_DNA"/>
</dbReference>
<proteinExistence type="predicted"/>
<sequence length="304" mass="33701">MKKTLLLAIGLIFLGIFSACNHSNATYKVDYNTNSFENALENNKKVSGKTVAFTVTNEKPPLLGLGDYDLQDVNKNNFRSKSNPNITQGDSVIVKVTSVSKSLGHYKISYSNLTKINDLSDVAVKENNIGSFIGEIFFGIVGFAFFVSIIIFAVIQGKKQNIIQKKKDDILSCISASGIRELKEISKVTGLQVYEIEKLLTDMIKMASLANSKVNQSLNIRILKNAQIDHINDIIILDKHATDTKLDKIATAANSILDRFNPKQNIKTKPLTVKPEKLPDWVCEYCNSSNKAESEKCSQCSAKR</sequence>
<name>A0A514Z6H2_9LACT</name>
<feature type="signal peptide" evidence="5">
    <location>
        <begin position="1"/>
        <end position="25"/>
    </location>
</feature>
<dbReference type="PROSITE" id="PS51257">
    <property type="entry name" value="PROKAR_LIPOPROTEIN"/>
    <property type="match status" value="1"/>
</dbReference>
<dbReference type="PROSITE" id="PS50199">
    <property type="entry name" value="ZF_RANBP2_2"/>
    <property type="match status" value="1"/>
</dbReference>
<dbReference type="AlphaFoldDB" id="A0A514Z6H2"/>
<dbReference type="GO" id="GO:0008270">
    <property type="term" value="F:zinc ion binding"/>
    <property type="evidence" value="ECO:0007669"/>
    <property type="project" value="UniProtKB-KW"/>
</dbReference>
<protein>
    <recommendedName>
        <fullName evidence="6">RanBP2-type domain-containing protein</fullName>
    </recommendedName>
</protein>
<evidence type="ECO:0000256" key="1">
    <source>
        <dbReference type="ARBA" id="ARBA00022723"/>
    </source>
</evidence>
<dbReference type="KEGG" id="lack:FLP15_02105"/>
<dbReference type="PROSITE" id="PS01358">
    <property type="entry name" value="ZF_RANBP2_1"/>
    <property type="match status" value="1"/>
</dbReference>
<keyword evidence="4" id="KW-0812">Transmembrane</keyword>
<dbReference type="RefSeq" id="WP_142765820.1">
    <property type="nucleotide sequence ID" value="NZ_CP041356.1"/>
</dbReference>
<evidence type="ECO:0000256" key="5">
    <source>
        <dbReference type="SAM" id="SignalP"/>
    </source>
</evidence>
<dbReference type="SMART" id="SM00547">
    <property type="entry name" value="ZnF_RBZ"/>
    <property type="match status" value="1"/>
</dbReference>
<keyword evidence="4" id="KW-0472">Membrane</keyword>
<evidence type="ECO:0000313" key="8">
    <source>
        <dbReference type="Proteomes" id="UP000315128"/>
    </source>
</evidence>
<dbReference type="Proteomes" id="UP000315128">
    <property type="component" value="Chromosome"/>
</dbReference>
<keyword evidence="8" id="KW-1185">Reference proteome</keyword>
<feature type="domain" description="RanBP2-type" evidence="6">
    <location>
        <begin position="277"/>
        <end position="304"/>
    </location>
</feature>
<reference evidence="7 8" key="1">
    <citation type="submission" date="2019-07" db="EMBL/GenBank/DDBJ databases">
        <title>Genome sequencing of KACC 19320.</title>
        <authorList>
            <person name="Heo J."/>
            <person name="Kim S.-J."/>
            <person name="Kim J.-S."/>
            <person name="Hong S.-B."/>
            <person name="Kwon S.-W."/>
        </authorList>
    </citation>
    <scope>NUCLEOTIDE SEQUENCE [LARGE SCALE GENOMIC DNA]</scope>
    <source>
        <strain evidence="7 8">KACC 19320</strain>
    </source>
</reference>
<dbReference type="InterPro" id="IPR001876">
    <property type="entry name" value="Znf_RanBP2"/>
</dbReference>
<gene>
    <name evidence="7" type="ORF">FLP15_02105</name>
</gene>
<evidence type="ECO:0000256" key="4">
    <source>
        <dbReference type="SAM" id="Phobius"/>
    </source>
</evidence>
<keyword evidence="4" id="KW-1133">Transmembrane helix</keyword>
<evidence type="ECO:0000313" key="7">
    <source>
        <dbReference type="EMBL" id="QDK70194.1"/>
    </source>
</evidence>
<accession>A0A514Z6H2</accession>
<keyword evidence="2" id="KW-0863">Zinc-finger</keyword>
<organism evidence="7 8">
    <name type="scientific">Lactococcus protaetiae</name>
    <dbReference type="NCBI Taxonomy" id="2592653"/>
    <lineage>
        <taxon>Bacteria</taxon>
        <taxon>Bacillati</taxon>
        <taxon>Bacillota</taxon>
        <taxon>Bacilli</taxon>
        <taxon>Lactobacillales</taxon>
        <taxon>Streptococcaceae</taxon>
        <taxon>Lactococcus</taxon>
    </lineage>
</organism>
<evidence type="ECO:0000256" key="2">
    <source>
        <dbReference type="ARBA" id="ARBA00022771"/>
    </source>
</evidence>
<feature type="chain" id="PRO_5022188786" description="RanBP2-type domain-containing protein" evidence="5">
    <location>
        <begin position="26"/>
        <end position="304"/>
    </location>
</feature>
<keyword evidence="5" id="KW-0732">Signal</keyword>
<evidence type="ECO:0000259" key="6">
    <source>
        <dbReference type="PROSITE" id="PS50199"/>
    </source>
</evidence>